<feature type="transmembrane region" description="Helical" evidence="1">
    <location>
        <begin position="92"/>
        <end position="112"/>
    </location>
</feature>
<dbReference type="AlphaFoldDB" id="A0A2N5W5G1"/>
<protein>
    <submittedName>
        <fullName evidence="2">Uncharacterized protein</fullName>
    </submittedName>
</protein>
<evidence type="ECO:0000313" key="2">
    <source>
        <dbReference type="EMBL" id="PLW57478.1"/>
    </source>
</evidence>
<dbReference type="Proteomes" id="UP000235388">
    <property type="component" value="Unassembled WGS sequence"/>
</dbReference>
<evidence type="ECO:0000256" key="1">
    <source>
        <dbReference type="SAM" id="Phobius"/>
    </source>
</evidence>
<dbReference type="EMBL" id="PGCJ01000010">
    <property type="protein sequence ID" value="PLW57478.1"/>
    <property type="molecule type" value="Genomic_DNA"/>
</dbReference>
<keyword evidence="1" id="KW-1133">Transmembrane helix</keyword>
<comment type="caution">
    <text evidence="2">The sequence shown here is derived from an EMBL/GenBank/DDBJ whole genome shotgun (WGS) entry which is preliminary data.</text>
</comment>
<keyword evidence="3" id="KW-1185">Reference proteome</keyword>
<evidence type="ECO:0000313" key="3">
    <source>
        <dbReference type="Proteomes" id="UP000235388"/>
    </source>
</evidence>
<accession>A0A2N5W5G1</accession>
<proteinExistence type="predicted"/>
<dbReference type="OrthoDB" id="1750432at2759"/>
<keyword evidence="1" id="KW-0812">Transmembrane</keyword>
<sequence>MVTQRLFNLSNYVTEIAWIAQRNVADQCCTYHPGALVASPSSPVFPSPFESEDLHGHHKLYDNYEDYEEAEVVTFPVSTVHVQLDVTKGGRILVPVLFKLAGGVLIPATILVETGSMANFINKGSVRKFDLKTRQRKTPILCVGFDSREGIGGLVTQDWVGVVQLSSLDSKPVPLPASFGIICLGLVDAIFGIWKSL</sequence>
<name>A0A2N5W5G1_9BASI</name>
<keyword evidence="1" id="KW-0472">Membrane</keyword>
<reference evidence="2 3" key="1">
    <citation type="submission" date="2017-11" db="EMBL/GenBank/DDBJ databases">
        <title>De novo assembly and phasing of dikaryotic genomes from two isolates of Puccinia coronata f. sp. avenae, the causal agent of oat crown rust.</title>
        <authorList>
            <person name="Miller M.E."/>
            <person name="Zhang Y."/>
            <person name="Omidvar V."/>
            <person name="Sperschneider J."/>
            <person name="Schwessinger B."/>
            <person name="Raley C."/>
            <person name="Palmer J.M."/>
            <person name="Garnica D."/>
            <person name="Upadhyaya N."/>
            <person name="Rathjen J."/>
            <person name="Taylor J.M."/>
            <person name="Park R.F."/>
            <person name="Dodds P.N."/>
            <person name="Hirsch C.D."/>
            <person name="Kianian S.F."/>
            <person name="Figueroa M."/>
        </authorList>
    </citation>
    <scope>NUCLEOTIDE SEQUENCE [LARGE SCALE GENOMIC DNA]</scope>
    <source>
        <strain evidence="2">12NC29</strain>
    </source>
</reference>
<gene>
    <name evidence="2" type="ORF">PCANC_02618</name>
</gene>
<feature type="transmembrane region" description="Helical" evidence="1">
    <location>
        <begin position="175"/>
        <end position="194"/>
    </location>
</feature>
<organism evidence="2 3">
    <name type="scientific">Puccinia coronata f. sp. avenae</name>
    <dbReference type="NCBI Taxonomy" id="200324"/>
    <lineage>
        <taxon>Eukaryota</taxon>
        <taxon>Fungi</taxon>
        <taxon>Dikarya</taxon>
        <taxon>Basidiomycota</taxon>
        <taxon>Pucciniomycotina</taxon>
        <taxon>Pucciniomycetes</taxon>
        <taxon>Pucciniales</taxon>
        <taxon>Pucciniaceae</taxon>
        <taxon>Puccinia</taxon>
    </lineage>
</organism>